<keyword evidence="2" id="KW-1185">Reference proteome</keyword>
<sequence length="120" mass="13473">MCRFRLDPGSKTISEASLTCLCNQRICLCNQRICLCNQRITDSKLDSTEDPKKFVIAGQMSVHESLSGCSNVGLQVHVGYSLSDHFRKLLRLIQASPRGDSNHDIDQRKQMCMVSVVDLK</sequence>
<evidence type="ECO:0000313" key="1">
    <source>
        <dbReference type="EMBL" id="GBL72813.1"/>
    </source>
</evidence>
<dbReference type="Proteomes" id="UP000499080">
    <property type="component" value="Unassembled WGS sequence"/>
</dbReference>
<accession>A0A4Y1ZZ88</accession>
<gene>
    <name evidence="1" type="ORF">AVEN_128020_1</name>
</gene>
<dbReference type="EMBL" id="BGPR01000002">
    <property type="protein sequence ID" value="GBL72813.1"/>
    <property type="molecule type" value="Genomic_DNA"/>
</dbReference>
<evidence type="ECO:0000313" key="2">
    <source>
        <dbReference type="Proteomes" id="UP000499080"/>
    </source>
</evidence>
<reference evidence="1 2" key="1">
    <citation type="journal article" date="2019" name="Sci. Rep.">
        <title>Orb-weaving spider Araneus ventricosus genome elucidates the spidroin gene catalogue.</title>
        <authorList>
            <person name="Kono N."/>
            <person name="Nakamura H."/>
            <person name="Ohtoshi R."/>
            <person name="Moran D.A.P."/>
            <person name="Shinohara A."/>
            <person name="Yoshida Y."/>
            <person name="Fujiwara M."/>
            <person name="Mori M."/>
            <person name="Tomita M."/>
            <person name="Arakawa K."/>
        </authorList>
    </citation>
    <scope>NUCLEOTIDE SEQUENCE [LARGE SCALE GENOMIC DNA]</scope>
</reference>
<protein>
    <submittedName>
        <fullName evidence="1">Uncharacterized protein</fullName>
    </submittedName>
</protein>
<proteinExistence type="predicted"/>
<name>A0A4Y1ZZ88_ARAVE</name>
<comment type="caution">
    <text evidence="1">The sequence shown here is derived from an EMBL/GenBank/DDBJ whole genome shotgun (WGS) entry which is preliminary data.</text>
</comment>
<organism evidence="1 2">
    <name type="scientific">Araneus ventricosus</name>
    <name type="common">Orbweaver spider</name>
    <name type="synonym">Epeira ventricosa</name>
    <dbReference type="NCBI Taxonomy" id="182803"/>
    <lineage>
        <taxon>Eukaryota</taxon>
        <taxon>Metazoa</taxon>
        <taxon>Ecdysozoa</taxon>
        <taxon>Arthropoda</taxon>
        <taxon>Chelicerata</taxon>
        <taxon>Arachnida</taxon>
        <taxon>Araneae</taxon>
        <taxon>Araneomorphae</taxon>
        <taxon>Entelegynae</taxon>
        <taxon>Araneoidea</taxon>
        <taxon>Araneidae</taxon>
        <taxon>Araneus</taxon>
    </lineage>
</organism>
<dbReference type="AlphaFoldDB" id="A0A4Y1ZZ88"/>